<dbReference type="AlphaFoldDB" id="A0A2S8SV13"/>
<gene>
    <name evidence="1" type="ORF">B1R32_104124</name>
</gene>
<accession>A0A2S8SV13</accession>
<reference evidence="1 2" key="1">
    <citation type="journal article" date="2018" name="Syst. Appl. Microbiol.">
        <title>Abditibacterium utsteinense sp. nov., the first cultivated member of candidate phylum FBP, isolated from ice-free Antarctic soil samples.</title>
        <authorList>
            <person name="Tahon G."/>
            <person name="Tytgat B."/>
            <person name="Lebbe L."/>
            <person name="Carlier A."/>
            <person name="Willems A."/>
        </authorList>
    </citation>
    <scope>NUCLEOTIDE SEQUENCE [LARGE SCALE GENOMIC DNA]</scope>
    <source>
        <strain evidence="1 2">LMG 29911</strain>
    </source>
</reference>
<evidence type="ECO:0000313" key="1">
    <source>
        <dbReference type="EMBL" id="PQV64630.1"/>
    </source>
</evidence>
<organism evidence="1 2">
    <name type="scientific">Abditibacterium utsteinense</name>
    <dbReference type="NCBI Taxonomy" id="1960156"/>
    <lineage>
        <taxon>Bacteria</taxon>
        <taxon>Pseudomonadati</taxon>
        <taxon>Abditibacteriota</taxon>
        <taxon>Abditibacteriia</taxon>
        <taxon>Abditibacteriales</taxon>
        <taxon>Abditibacteriaceae</taxon>
        <taxon>Abditibacterium</taxon>
    </lineage>
</organism>
<sequence>MLDSPLEFTNSGIARRDAQRIPIAVLERLTQDYLLDCQHRLQQPTTSATRRIFINNLLWFLRHKELDACGPHELKQFFVYLQNGHEGSGGRWGNPQRTRAVRPISIKDYFANLRIMFRWFVEDEALWNSP</sequence>
<name>A0A2S8SV13_9BACT</name>
<keyword evidence="2" id="KW-1185">Reference proteome</keyword>
<evidence type="ECO:0000313" key="2">
    <source>
        <dbReference type="Proteomes" id="UP000237684"/>
    </source>
</evidence>
<dbReference type="EMBL" id="NIGF01000004">
    <property type="protein sequence ID" value="PQV64630.1"/>
    <property type="molecule type" value="Genomic_DNA"/>
</dbReference>
<dbReference type="RefSeq" id="WP_123580428.1">
    <property type="nucleotide sequence ID" value="NZ_NIGF01000004.1"/>
</dbReference>
<protein>
    <submittedName>
        <fullName evidence="1">Phage integrase, N-terminal SAM-like domain</fullName>
    </submittedName>
</protein>
<comment type="caution">
    <text evidence="1">The sequence shown here is derived from an EMBL/GenBank/DDBJ whole genome shotgun (WGS) entry which is preliminary data.</text>
</comment>
<proteinExistence type="predicted"/>
<dbReference type="Proteomes" id="UP000237684">
    <property type="component" value="Unassembled WGS sequence"/>
</dbReference>
<dbReference type="InParanoid" id="A0A2S8SV13"/>